<keyword evidence="1" id="KW-0596">Phosphopantetheine</keyword>
<feature type="domain" description="Carrier" evidence="7">
    <location>
        <begin position="2472"/>
        <end position="2547"/>
    </location>
</feature>
<dbReference type="CDD" id="cd08952">
    <property type="entry name" value="KR_1_SDR_x"/>
    <property type="match status" value="1"/>
</dbReference>
<gene>
    <name evidence="9" type="ORF">GCM10022233_36890</name>
</gene>
<dbReference type="NCBIfam" id="NF045894">
    <property type="entry name" value="PKS_plus_SDR"/>
    <property type="match status" value="1"/>
</dbReference>
<dbReference type="InterPro" id="IPR018201">
    <property type="entry name" value="Ketoacyl_synth_AS"/>
</dbReference>
<dbReference type="InterPro" id="IPR020841">
    <property type="entry name" value="PKS_Beta-ketoAc_synthase_dom"/>
</dbReference>
<dbReference type="Pfam" id="PF08659">
    <property type="entry name" value="KR"/>
    <property type="match status" value="2"/>
</dbReference>
<dbReference type="SMART" id="SM00823">
    <property type="entry name" value="PKS_PP"/>
    <property type="match status" value="2"/>
</dbReference>
<reference evidence="10" key="1">
    <citation type="journal article" date="2019" name="Int. J. Syst. Evol. Microbiol.">
        <title>The Global Catalogue of Microorganisms (GCM) 10K type strain sequencing project: providing services to taxonomists for standard genome sequencing and annotation.</title>
        <authorList>
            <consortium name="The Broad Institute Genomics Platform"/>
            <consortium name="The Broad Institute Genome Sequencing Center for Infectious Disease"/>
            <person name="Wu L."/>
            <person name="Ma J."/>
        </authorList>
    </citation>
    <scope>NUCLEOTIDE SEQUENCE [LARGE SCALE GENOMIC DNA]</scope>
    <source>
        <strain evidence="10">JCM 16925</strain>
    </source>
</reference>
<dbReference type="SUPFAM" id="SSF47336">
    <property type="entry name" value="ACP-like"/>
    <property type="match status" value="2"/>
</dbReference>
<evidence type="ECO:0000256" key="4">
    <source>
        <dbReference type="ARBA" id="ARBA00023194"/>
    </source>
</evidence>
<evidence type="ECO:0008006" key="11">
    <source>
        <dbReference type="Google" id="ProtNLM"/>
    </source>
</evidence>
<sequence>MFRTELIRPLSDLLRDHAERIPGKVAFQDHRRTVTYAELERRTRRLGGHLADLGLQPGDRTLIHLGNGVEIVESYLAVTRASGVAVPFNPHCADAELAYAADDSGARVVITDPAHLEQVRTLLPGRPYLRVVVTGDAPEPRPGSGTLVSYDDLVGRDPAQPARDDQGLDEAAFMLYTSGTTGKPKGVLSTQRSCLWSVAACYAPVVGLSEDDTVLWPLPLHHSLAHVLCVIGVTATGATARLLDGFSADEVLHALDEDTYTFMAGVPTMYHHLLEAARSRPAPPGATTLTRCLTAGSNCPTPLRAEFETVFGIPLLDGYGSTETCGLITVNWPHGTRIPGSCGLPVPGVTVRLVDPDTAEDVAQGAEGEVWVRGPNLMLGYHNQPEATAQAMPGGWYRTGDLARRDAFGYLTITGRVKELIIRGSENIHPGEVEQVLLKVPGVFDAAVVGTPHDVLGEVPIAFVVPAEDGFDPEQLYDACRAQLSGFKVPEAVYEIDHIPRTSSGKITRHVLRERPARLRAASGGQHEALLRMDWAPLPSLRTAGLQAAARWAVVGPDRFGLTAALTATGLQVTPHTDAAALHTALADGEPAPDVAVLCLPDDLDPGGRLARAAHTATDEVHDILRTWAGDDRLAPCRLVVLTRNAVAAGEEGVRDLLHAPVWGLLRSLQVAHPHRFTLVDIDADDTSPGVLPAAVATDEPQLAVRSASVLAPRLKRVSATVNSGLAQGVDPQRTVVVTGAAGPLGAALARHLVAAYGARHLLLIGPRGRGDDATARLEGELTALGARVAVAACDVTDRKALAEALGRLKRPVGAIVHCDGEYADAPGATGPDERDAFRTAVSGAVNLHQLTKDGDVRAFVMLSTVAGALGLPGSQERAAANAFLDALACYRRDRGLPALFLAAGSPDAPTTTGQVRDLPHQEFTAMFDIATGAGMTQAVIMRIDSAALRERTAQAEVPPLLRGLIDVSAPLTAPDDHRLTELRQHLTARTPEERDTFLLDLVRTEVAAVLALTGTERVAPRRTFRELGLTSAHAVDLRNRLTTATGLHLAVPVAFDHPTPTALARHLRAEILGERPATAPTDAASVPLDEPIAIVGMACRFPGGITSPEDLWRIVDTGTDVVSAFPTDRDWDLDALAAGASHTRHGGFLHDAADFDAGFFGISPREALAMDPQQRLLLEVSWEALERAGIDPATLRGTDGGVFTGVMYHDYGTGLTAAPEGTEGYWTTGTAGSVVSGRIAYTLGLQGPAVTVDTACSSSLVALHWAARSLRQGECSLALAGGVTVMSTPATFVEFSRQGGLSADGRCKAFSDSADGTGWSEGAGLVVLERLSDARRNGHRVLAVLRGSAVNQDGASNGLTAPNGPSQQRVIGQALAAAGLTPSDIDAVEAHGTGTTLGDPIEAQALIAAYGQDRPADRPLWLGSVKSNIGHTQAAAGVASVIKTVMALRHGVLPKTLHITAPSTHVDWSTGGVELLTAPKEWTDPGRPRRAGVSGFGVSGTNAHMILEEAPAPEAEPDDPADTPSVAPSVVPWVVSARTAPALDTQLDRLAALEAAPLDVALSLATTRTALEHRAVLADGTEIARGTAQDRQLALLFSGQGSQRLGMGRELYERFPVFTAAFDAALAELDPGLREVMWGHDVDALNETRHTQPALFAVEVALYRLVESLGVTPSFVAGHSIGEIAAAHVAGVFTLADACRLVSARARLMQELPAGGAMVAVEATEDEVLPHLTDLVSIAAVNGPRSLVVAGDEAEVRTLVERFPGRKTRRLLVSHAFHSPLMNPMLEDFRAAVADVPAAEPRVPVVSNLTGRLAAPGELTSPDYWVRHVRETVRFHDGVRTLGDQGATAFLELGPDGVLSALVPDALDATSSGTSPADDVPVVALLRKDRPEEAAAVTALARLYAAGTHVDWAPLFAGTGAHRVDLPTYPFQRQRYWPEPAARPADPVDAEFWDLVDGGDLAAELDLAPDTAAAVAPALSSWRSRRQGRSALDGWRYRESWTRLSLPPGEAPGAWLVVVPAGERDDWTSAVVAALEGTVLEVGAPDRAALAERLRGFAGTGVVSLLGTGPQTSGDDTPYALSATLALVQALGDADVVGPLWAVTRGAVSTGDGDPVTDPAQTALWGLGRVVALEHPRRWGGLVDLPETVDARVLRAALGNPLGEDQLAVRGDAVLGRRLIPAPRAGRTGGWTPSGSVLITGGTGALGGAVAEALAARGAEHLVLASRRGPQAPGADELVARLTEYGSEVTVRACDVADREAVRELLAGIPGLTAVVHAAGIDTGDGPVASLTPERLRAVLAAKLTAARHLHELTSDLDAFVLFSSGAAAWGSGGQPAYAAANAYLDGLAQLRRAQGHAATSLQWGTWDGAGMASDPETAEQLRRHGMLPMEPRLALTALSEAVADGETTLTVTHTDWQRFAPGFTAARPAPLLTEIPEFTRALTDMGEDQAGEAPALADRLSALPEDERTATVLDLVRTQAAAVLGHPGVDSISVDKAFRDQGFDSLTAVEMRDRIRAATGLPVPSGLVFDHPTPRAVAEHLLSRLAAPTGSALTELTRLEAALPSAPAADQDAVRERLEKLLASLRTPAAPRSSEDDINSASVEDLLSIIDDELLDPS</sequence>
<dbReference type="SMART" id="SM00822">
    <property type="entry name" value="PKS_KR"/>
    <property type="match status" value="2"/>
</dbReference>
<dbReference type="SUPFAM" id="SSF51735">
    <property type="entry name" value="NAD(P)-binding Rossmann-fold domains"/>
    <property type="match status" value="4"/>
</dbReference>
<dbReference type="Proteomes" id="UP001499984">
    <property type="component" value="Unassembled WGS sequence"/>
</dbReference>
<dbReference type="Pfam" id="PF00550">
    <property type="entry name" value="PP-binding"/>
    <property type="match status" value="2"/>
</dbReference>
<dbReference type="InterPro" id="IPR036291">
    <property type="entry name" value="NAD(P)-bd_dom_sf"/>
</dbReference>
<dbReference type="PROSITE" id="PS52004">
    <property type="entry name" value="KS3_2"/>
    <property type="match status" value="1"/>
</dbReference>
<dbReference type="Pfam" id="PF16197">
    <property type="entry name" value="KAsynt_C_assoc"/>
    <property type="match status" value="1"/>
</dbReference>
<evidence type="ECO:0000256" key="3">
    <source>
        <dbReference type="ARBA" id="ARBA00022679"/>
    </source>
</evidence>
<evidence type="ECO:0000256" key="6">
    <source>
        <dbReference type="ARBA" id="ARBA00023315"/>
    </source>
</evidence>
<dbReference type="CDD" id="cd00833">
    <property type="entry name" value="PKS"/>
    <property type="match status" value="1"/>
</dbReference>
<keyword evidence="2" id="KW-0597">Phosphoprotein</keyword>
<keyword evidence="10" id="KW-1185">Reference proteome</keyword>
<dbReference type="Gene3D" id="3.30.300.30">
    <property type="match status" value="1"/>
</dbReference>
<dbReference type="Pfam" id="PF00109">
    <property type="entry name" value="ketoacyl-synt"/>
    <property type="match status" value="1"/>
</dbReference>
<dbReference type="Gene3D" id="3.40.50.720">
    <property type="entry name" value="NAD(P)-binding Rossmann-like Domain"/>
    <property type="match status" value="2"/>
</dbReference>
<dbReference type="SUPFAM" id="SSF55048">
    <property type="entry name" value="Probable ACP-binding domain of malonyl-CoA ACP transacylase"/>
    <property type="match status" value="1"/>
</dbReference>
<dbReference type="InterPro" id="IPR014031">
    <property type="entry name" value="Ketoacyl_synth_C"/>
</dbReference>
<dbReference type="Gene3D" id="3.40.50.12780">
    <property type="entry name" value="N-terminal domain of ligase-like"/>
    <property type="match status" value="1"/>
</dbReference>
<evidence type="ECO:0000259" key="7">
    <source>
        <dbReference type="PROSITE" id="PS50075"/>
    </source>
</evidence>
<dbReference type="InterPro" id="IPR009081">
    <property type="entry name" value="PP-bd_ACP"/>
</dbReference>
<dbReference type="InterPro" id="IPR041618">
    <property type="entry name" value="PKS_DE"/>
</dbReference>
<dbReference type="PANTHER" id="PTHR43775:SF51">
    <property type="entry name" value="INACTIVE PHENOLPHTHIOCEROL SYNTHESIS POLYKETIDE SYNTHASE TYPE I PKS1-RELATED"/>
    <property type="match status" value="1"/>
</dbReference>
<evidence type="ECO:0000256" key="5">
    <source>
        <dbReference type="ARBA" id="ARBA00023268"/>
    </source>
</evidence>
<keyword evidence="3" id="KW-0808">Transferase</keyword>
<dbReference type="InterPro" id="IPR036736">
    <property type="entry name" value="ACP-like_sf"/>
</dbReference>
<keyword evidence="6" id="KW-0012">Acyltransferase</keyword>
<dbReference type="InterPro" id="IPR013968">
    <property type="entry name" value="PKS_KR"/>
</dbReference>
<dbReference type="InterPro" id="IPR016036">
    <property type="entry name" value="Malonyl_transacylase_ACP-bd"/>
</dbReference>
<evidence type="ECO:0000259" key="8">
    <source>
        <dbReference type="PROSITE" id="PS52004"/>
    </source>
</evidence>
<keyword evidence="4" id="KW-0045">Antibiotic biosynthesis</keyword>
<dbReference type="InterPro" id="IPR014030">
    <property type="entry name" value="Ketoacyl_synth_N"/>
</dbReference>
<dbReference type="SUPFAM" id="SSF52151">
    <property type="entry name" value="FabD/lysophospholipase-like"/>
    <property type="match status" value="1"/>
</dbReference>
<dbReference type="Pfam" id="PF13193">
    <property type="entry name" value="AMP-binding_C"/>
    <property type="match status" value="1"/>
</dbReference>
<evidence type="ECO:0000256" key="1">
    <source>
        <dbReference type="ARBA" id="ARBA00022450"/>
    </source>
</evidence>
<dbReference type="Gene3D" id="3.40.47.10">
    <property type="match status" value="1"/>
</dbReference>
<dbReference type="Gene3D" id="1.10.1200.10">
    <property type="entry name" value="ACP-like"/>
    <property type="match status" value="2"/>
</dbReference>
<dbReference type="InterPro" id="IPR025110">
    <property type="entry name" value="AMP-bd_C"/>
</dbReference>
<dbReference type="InterPro" id="IPR020806">
    <property type="entry name" value="PKS_PP-bd"/>
</dbReference>
<dbReference type="Pfam" id="PF22953">
    <property type="entry name" value="SpnB_Rossmann"/>
    <property type="match status" value="1"/>
</dbReference>
<dbReference type="Pfam" id="PF00698">
    <property type="entry name" value="Acyl_transf_1"/>
    <property type="match status" value="1"/>
</dbReference>
<name>A0ABP7V6G1_9ACTN</name>
<dbReference type="SMART" id="SM01294">
    <property type="entry name" value="PKS_PP_betabranch"/>
    <property type="match status" value="1"/>
</dbReference>
<dbReference type="SUPFAM" id="SSF56801">
    <property type="entry name" value="Acetyl-CoA synthetase-like"/>
    <property type="match status" value="1"/>
</dbReference>
<dbReference type="InterPro" id="IPR045851">
    <property type="entry name" value="AMP-bd_C_sf"/>
</dbReference>
<dbReference type="InterPro" id="IPR055123">
    <property type="entry name" value="SpnB-like_Rossmann"/>
</dbReference>
<dbReference type="InterPro" id="IPR032821">
    <property type="entry name" value="PKS_assoc"/>
</dbReference>
<dbReference type="EMBL" id="BAAAZY010000010">
    <property type="protein sequence ID" value="GAA4060324.1"/>
    <property type="molecule type" value="Genomic_DNA"/>
</dbReference>
<comment type="caution">
    <text evidence="9">The sequence shown here is derived from an EMBL/GenBank/DDBJ whole genome shotgun (WGS) entry which is preliminary data.</text>
</comment>
<dbReference type="Gene3D" id="6.10.140.1830">
    <property type="match status" value="1"/>
</dbReference>
<feature type="domain" description="Ketosynthase family 3 (KS3)" evidence="8">
    <location>
        <begin position="1090"/>
        <end position="1510"/>
    </location>
</feature>
<dbReference type="Pfam" id="PF18369">
    <property type="entry name" value="PKS_DE"/>
    <property type="match status" value="1"/>
</dbReference>
<organism evidence="9 10">
    <name type="scientific">Streptomyces shaanxiensis</name>
    <dbReference type="NCBI Taxonomy" id="653357"/>
    <lineage>
        <taxon>Bacteria</taxon>
        <taxon>Bacillati</taxon>
        <taxon>Actinomycetota</taxon>
        <taxon>Actinomycetes</taxon>
        <taxon>Kitasatosporales</taxon>
        <taxon>Streptomycetaceae</taxon>
        <taxon>Streptomyces</taxon>
    </lineage>
</organism>
<dbReference type="InterPro" id="IPR050091">
    <property type="entry name" value="PKS_NRPS_Biosynth_Enz"/>
</dbReference>
<dbReference type="PROSITE" id="PS00606">
    <property type="entry name" value="KS3_1"/>
    <property type="match status" value="1"/>
</dbReference>
<dbReference type="InterPro" id="IPR016035">
    <property type="entry name" value="Acyl_Trfase/lysoPLipase"/>
</dbReference>
<proteinExistence type="predicted"/>
<evidence type="ECO:0000256" key="2">
    <source>
        <dbReference type="ARBA" id="ARBA00022553"/>
    </source>
</evidence>
<dbReference type="SUPFAM" id="SSF53901">
    <property type="entry name" value="Thiolase-like"/>
    <property type="match status" value="1"/>
</dbReference>
<dbReference type="InterPro" id="IPR000873">
    <property type="entry name" value="AMP-dep_synth/lig_dom"/>
</dbReference>
<dbReference type="SMART" id="SM00827">
    <property type="entry name" value="PKS_AT"/>
    <property type="match status" value="1"/>
</dbReference>
<dbReference type="Pfam" id="PF00501">
    <property type="entry name" value="AMP-binding"/>
    <property type="match status" value="1"/>
</dbReference>
<keyword evidence="5" id="KW-0511">Multifunctional enzyme</keyword>
<dbReference type="InterPro" id="IPR020845">
    <property type="entry name" value="AMP-binding_CS"/>
</dbReference>
<dbReference type="PROSITE" id="PS50075">
    <property type="entry name" value="CARRIER"/>
    <property type="match status" value="2"/>
</dbReference>
<dbReference type="PANTHER" id="PTHR43775">
    <property type="entry name" value="FATTY ACID SYNTHASE"/>
    <property type="match status" value="1"/>
</dbReference>
<dbReference type="CDD" id="cd08956">
    <property type="entry name" value="KR_3_FAS_SDR_x"/>
    <property type="match status" value="1"/>
</dbReference>
<dbReference type="InterPro" id="IPR001227">
    <property type="entry name" value="Ac_transferase_dom_sf"/>
</dbReference>
<dbReference type="InterPro" id="IPR014043">
    <property type="entry name" value="Acyl_transferase_dom"/>
</dbReference>
<protein>
    <recommendedName>
        <fullName evidence="11">SDR family NAD(P)-dependent oxidoreductase</fullName>
    </recommendedName>
</protein>
<feature type="domain" description="Carrier" evidence="7">
    <location>
        <begin position="997"/>
        <end position="1072"/>
    </location>
</feature>
<evidence type="ECO:0000313" key="10">
    <source>
        <dbReference type="Proteomes" id="UP001499984"/>
    </source>
</evidence>
<dbReference type="RefSeq" id="WP_345013961.1">
    <property type="nucleotide sequence ID" value="NZ_BAAAZY010000010.1"/>
</dbReference>
<dbReference type="Gene3D" id="3.40.366.10">
    <property type="entry name" value="Malonyl-Coenzyme A Acyl Carrier Protein, domain 2"/>
    <property type="match status" value="1"/>
</dbReference>
<dbReference type="SMART" id="SM00825">
    <property type="entry name" value="PKS_KS"/>
    <property type="match status" value="1"/>
</dbReference>
<accession>A0ABP7V6G1</accession>
<dbReference type="PROSITE" id="PS00455">
    <property type="entry name" value="AMP_BINDING"/>
    <property type="match status" value="1"/>
</dbReference>
<evidence type="ECO:0000313" key="9">
    <source>
        <dbReference type="EMBL" id="GAA4060324.1"/>
    </source>
</evidence>
<dbReference type="Gene3D" id="3.30.70.3290">
    <property type="match status" value="1"/>
</dbReference>
<dbReference type="InterPro" id="IPR057326">
    <property type="entry name" value="KR_dom"/>
</dbReference>
<dbReference type="InterPro" id="IPR016039">
    <property type="entry name" value="Thiolase-like"/>
</dbReference>
<dbReference type="Pfam" id="PF02801">
    <property type="entry name" value="Ketoacyl-synt_C"/>
    <property type="match status" value="1"/>
</dbReference>
<dbReference type="InterPro" id="IPR042099">
    <property type="entry name" value="ANL_N_sf"/>
</dbReference>